<reference evidence="6 7" key="1">
    <citation type="submission" date="2018-06" db="EMBL/GenBank/DDBJ databases">
        <authorList>
            <consortium name="Pathogen Informatics"/>
            <person name="Doyle S."/>
        </authorList>
    </citation>
    <scope>NUCLEOTIDE SEQUENCE [LARGE SCALE GENOMIC DNA]</scope>
    <source>
        <strain evidence="6 7">NCTC10821</strain>
    </source>
</reference>
<feature type="domain" description="HTH tetR-type" evidence="5">
    <location>
        <begin position="13"/>
        <end position="71"/>
    </location>
</feature>
<accession>A0A378TI46</accession>
<evidence type="ECO:0000256" key="1">
    <source>
        <dbReference type="ARBA" id="ARBA00023015"/>
    </source>
</evidence>
<organism evidence="6 7">
    <name type="scientific">Mycolicibacterium tokaiense</name>
    <dbReference type="NCBI Taxonomy" id="39695"/>
    <lineage>
        <taxon>Bacteria</taxon>
        <taxon>Bacillati</taxon>
        <taxon>Actinomycetota</taxon>
        <taxon>Actinomycetes</taxon>
        <taxon>Mycobacteriales</taxon>
        <taxon>Mycobacteriaceae</taxon>
        <taxon>Mycolicibacterium</taxon>
    </lineage>
</organism>
<keyword evidence="3" id="KW-0804">Transcription</keyword>
<keyword evidence="1" id="KW-0805">Transcription regulation</keyword>
<evidence type="ECO:0000256" key="3">
    <source>
        <dbReference type="ARBA" id="ARBA00023163"/>
    </source>
</evidence>
<protein>
    <submittedName>
        <fullName evidence="6">TetR family transcriptional regulator</fullName>
    </submittedName>
</protein>
<dbReference type="InterPro" id="IPR050109">
    <property type="entry name" value="HTH-type_TetR-like_transc_reg"/>
</dbReference>
<feature type="DNA-binding region" description="H-T-H motif" evidence="4">
    <location>
        <begin position="34"/>
        <end position="53"/>
    </location>
</feature>
<dbReference type="Proteomes" id="UP000254978">
    <property type="component" value="Unassembled WGS sequence"/>
</dbReference>
<dbReference type="Pfam" id="PF00440">
    <property type="entry name" value="TetR_N"/>
    <property type="match status" value="1"/>
</dbReference>
<dbReference type="PANTHER" id="PTHR30055">
    <property type="entry name" value="HTH-TYPE TRANSCRIPTIONAL REGULATOR RUTR"/>
    <property type="match status" value="1"/>
</dbReference>
<dbReference type="EMBL" id="UGQT01000001">
    <property type="protein sequence ID" value="STZ59236.1"/>
    <property type="molecule type" value="Genomic_DNA"/>
</dbReference>
<evidence type="ECO:0000259" key="5">
    <source>
        <dbReference type="PROSITE" id="PS50977"/>
    </source>
</evidence>
<dbReference type="RefSeq" id="WP_068914623.1">
    <property type="nucleotide sequence ID" value="NZ_AP022600.1"/>
</dbReference>
<dbReference type="SUPFAM" id="SSF46689">
    <property type="entry name" value="Homeodomain-like"/>
    <property type="match status" value="1"/>
</dbReference>
<dbReference type="Gene3D" id="1.10.357.10">
    <property type="entry name" value="Tetracycline Repressor, domain 2"/>
    <property type="match status" value="1"/>
</dbReference>
<evidence type="ECO:0000313" key="6">
    <source>
        <dbReference type="EMBL" id="STZ59236.1"/>
    </source>
</evidence>
<dbReference type="PROSITE" id="PS50977">
    <property type="entry name" value="HTH_TETR_2"/>
    <property type="match status" value="1"/>
</dbReference>
<proteinExistence type="predicted"/>
<keyword evidence="7" id="KW-1185">Reference proteome</keyword>
<evidence type="ECO:0000256" key="4">
    <source>
        <dbReference type="PROSITE-ProRule" id="PRU00335"/>
    </source>
</evidence>
<gene>
    <name evidence="6" type="ORF">NCTC10821_02762</name>
</gene>
<dbReference type="AlphaFoldDB" id="A0A378TI46"/>
<dbReference type="InterPro" id="IPR009057">
    <property type="entry name" value="Homeodomain-like_sf"/>
</dbReference>
<dbReference type="GO" id="GO:0003700">
    <property type="term" value="F:DNA-binding transcription factor activity"/>
    <property type="evidence" value="ECO:0007669"/>
    <property type="project" value="TreeGrafter"/>
</dbReference>
<dbReference type="InterPro" id="IPR001647">
    <property type="entry name" value="HTH_TetR"/>
</dbReference>
<evidence type="ECO:0000313" key="7">
    <source>
        <dbReference type="Proteomes" id="UP000254978"/>
    </source>
</evidence>
<name>A0A378TI46_9MYCO</name>
<dbReference type="GO" id="GO:0000976">
    <property type="term" value="F:transcription cis-regulatory region binding"/>
    <property type="evidence" value="ECO:0007669"/>
    <property type="project" value="TreeGrafter"/>
</dbReference>
<dbReference type="OrthoDB" id="3869819at2"/>
<dbReference type="PANTHER" id="PTHR30055:SF234">
    <property type="entry name" value="HTH-TYPE TRANSCRIPTIONAL REGULATOR BETI"/>
    <property type="match status" value="1"/>
</dbReference>
<sequence length="190" mass="20167">MGEVALIEGGARGRTRRAIIEAAMTVLADNPAAPLSDIATAAGVGRSTLHRYFTERADLIRALALHVHELSTAAIVEAEPECGPPLAALRRVVEGQLDLGPIVVYVFTEPIVNADTELMAHLDTGDEVIAEMLAKVSTQPDTAPPGWARRAFWALLDAGNQAAKQDGTPKHRIVDAIMTTLTQGTITSDV</sequence>
<keyword evidence="2 4" id="KW-0238">DNA-binding</keyword>
<evidence type="ECO:0000256" key="2">
    <source>
        <dbReference type="ARBA" id="ARBA00023125"/>
    </source>
</evidence>